<name>A0ACC0BYI3_CATRO</name>
<protein>
    <submittedName>
        <fullName evidence="1">Uncharacterized protein</fullName>
    </submittedName>
</protein>
<reference evidence="2" key="1">
    <citation type="journal article" date="2023" name="Nat. Plants">
        <title>Single-cell RNA sequencing provides a high-resolution roadmap for understanding the multicellular compartmentation of specialized metabolism.</title>
        <authorList>
            <person name="Sun S."/>
            <person name="Shen X."/>
            <person name="Li Y."/>
            <person name="Li Y."/>
            <person name="Wang S."/>
            <person name="Li R."/>
            <person name="Zhang H."/>
            <person name="Shen G."/>
            <person name="Guo B."/>
            <person name="Wei J."/>
            <person name="Xu J."/>
            <person name="St-Pierre B."/>
            <person name="Chen S."/>
            <person name="Sun C."/>
        </authorList>
    </citation>
    <scope>NUCLEOTIDE SEQUENCE [LARGE SCALE GENOMIC DNA]</scope>
</reference>
<evidence type="ECO:0000313" key="1">
    <source>
        <dbReference type="EMBL" id="KAI5677672.1"/>
    </source>
</evidence>
<proteinExistence type="predicted"/>
<evidence type="ECO:0000313" key="2">
    <source>
        <dbReference type="Proteomes" id="UP001060085"/>
    </source>
</evidence>
<organism evidence="1 2">
    <name type="scientific">Catharanthus roseus</name>
    <name type="common">Madagascar periwinkle</name>
    <name type="synonym">Vinca rosea</name>
    <dbReference type="NCBI Taxonomy" id="4058"/>
    <lineage>
        <taxon>Eukaryota</taxon>
        <taxon>Viridiplantae</taxon>
        <taxon>Streptophyta</taxon>
        <taxon>Embryophyta</taxon>
        <taxon>Tracheophyta</taxon>
        <taxon>Spermatophyta</taxon>
        <taxon>Magnoliopsida</taxon>
        <taxon>eudicotyledons</taxon>
        <taxon>Gunneridae</taxon>
        <taxon>Pentapetalae</taxon>
        <taxon>asterids</taxon>
        <taxon>lamiids</taxon>
        <taxon>Gentianales</taxon>
        <taxon>Apocynaceae</taxon>
        <taxon>Rauvolfioideae</taxon>
        <taxon>Vinceae</taxon>
        <taxon>Catharanthinae</taxon>
        <taxon>Catharanthus</taxon>
    </lineage>
</organism>
<dbReference type="Proteomes" id="UP001060085">
    <property type="component" value="Linkage Group LG02"/>
</dbReference>
<accession>A0ACC0BYI3</accession>
<dbReference type="EMBL" id="CM044702">
    <property type="protein sequence ID" value="KAI5677672.1"/>
    <property type="molecule type" value="Genomic_DNA"/>
</dbReference>
<keyword evidence="2" id="KW-1185">Reference proteome</keyword>
<gene>
    <name evidence="1" type="ORF">M9H77_08622</name>
</gene>
<sequence>MVSVCKMQEQKDLPDYYNWSARREPSWGYRLIVREGSVTRNVERNITMRVFFMWLVRLLNPMQRYYNYEEAPNPETQRFYDMLKSVDIPLNERCTNYSRMSVMARLLNIKSENNMFEKCFD</sequence>
<comment type="caution">
    <text evidence="1">The sequence shown here is derived from an EMBL/GenBank/DDBJ whole genome shotgun (WGS) entry which is preliminary data.</text>
</comment>